<dbReference type="EMBL" id="MPUK01000011">
    <property type="protein sequence ID" value="ONH65512.1"/>
    <property type="molecule type" value="Genomic_DNA"/>
</dbReference>
<evidence type="ECO:0000256" key="3">
    <source>
        <dbReference type="SAM" id="MobiDB-lite"/>
    </source>
</evidence>
<dbReference type="GO" id="GO:0031490">
    <property type="term" value="F:chromatin DNA binding"/>
    <property type="evidence" value="ECO:0007669"/>
    <property type="project" value="TreeGrafter"/>
</dbReference>
<dbReference type="AlphaFoldDB" id="A0A1V2L0T0"/>
<organism evidence="4 5">
    <name type="scientific">Cyberlindnera fabianii</name>
    <name type="common">Yeast</name>
    <name type="synonym">Hansenula fabianii</name>
    <dbReference type="NCBI Taxonomy" id="36022"/>
    <lineage>
        <taxon>Eukaryota</taxon>
        <taxon>Fungi</taxon>
        <taxon>Dikarya</taxon>
        <taxon>Ascomycota</taxon>
        <taxon>Saccharomycotina</taxon>
        <taxon>Saccharomycetes</taxon>
        <taxon>Phaffomycetales</taxon>
        <taxon>Phaffomycetaceae</taxon>
        <taxon>Cyberlindnera</taxon>
    </lineage>
</organism>
<dbReference type="VEuPathDB" id="FungiDB:BON22_4623"/>
<feature type="compositionally biased region" description="Acidic residues" evidence="3">
    <location>
        <begin position="60"/>
        <end position="92"/>
    </location>
</feature>
<feature type="compositionally biased region" description="Basic residues" evidence="3">
    <location>
        <begin position="99"/>
        <end position="110"/>
    </location>
</feature>
<proteinExistence type="predicted"/>
<sequence>MKNKTTRDANFAAVNLNQLSINSDKKILAAAGAVEPKHEHEHEHEHEQQEQEPVIVKEENDNEYQEDEDDAEEEEDDDDDDEEVELSPEEEKEIVAPPPKRRRGRPPKKRPVVETTVEDDDDLEDDENEHETRSNSNRHHVDSDSSTPRAKNKRGRKPAVAPEGTLRSDAGRVLTVVDDEYNVSSDEEGDTKIDENGALKGGREYRVRTFKVKGKGDKLYMLSTEPARCMGFRDSYLLFQKHRTLYKVVVDHDEKFDLIEREIIPHSYKGRVIGLVTARSVFREFGAKIVVGGKNITDDYYANKIRQLGTVEEGTLAEPDDVLPAKGQPYNKNQFVAWHGASNVYHQGTTHHQPAAVPAFESLELKTMKALKHNTLMSEDNWMLQHAAAIREVDTLLLQNRYALARGIRDPYTGTTFVPGVTQPTHVEYTKIVNPDIDNSGKRRKLTFETVMSLPHMATKTGLKDVPLEVFADSVDEETKRAILQQQEYERTLV</sequence>
<evidence type="ECO:0000313" key="5">
    <source>
        <dbReference type="Proteomes" id="UP000189513"/>
    </source>
</evidence>
<dbReference type="PANTHER" id="PTHR22597:SF3">
    <property type="entry name" value="CHROMATIN STRUCTURE-REMODELING COMPLEX SUBUNIT RSC7"/>
    <property type="match status" value="1"/>
</dbReference>
<dbReference type="GO" id="GO:0016586">
    <property type="term" value="C:RSC-type complex"/>
    <property type="evidence" value="ECO:0007669"/>
    <property type="project" value="TreeGrafter"/>
</dbReference>
<dbReference type="PANTHER" id="PTHR22597">
    <property type="entry name" value="POLYCOMB GROUP PROTEIN"/>
    <property type="match status" value="1"/>
</dbReference>
<reference evidence="5" key="1">
    <citation type="journal article" date="2017" name="Genome Announc.">
        <title>Genome sequences of Cyberlindnera fabianii 65, Pichia kudriavzevii 129, and Saccharomyces cerevisiae 131 isolated from fermented masau fruits in Zimbabwe.</title>
        <authorList>
            <person name="van Rijswijck I.M.H."/>
            <person name="Derks M.F.L."/>
            <person name="Abee T."/>
            <person name="de Ridder D."/>
            <person name="Smid E.J."/>
        </authorList>
    </citation>
    <scope>NUCLEOTIDE SEQUENCE [LARGE SCALE GENOMIC DNA]</scope>
    <source>
        <strain evidence="5">65</strain>
    </source>
</reference>
<name>A0A1V2L0T0_CYBFA</name>
<dbReference type="OMA" id="STNWLYQ"/>
<feature type="region of interest" description="Disordered" evidence="3">
    <location>
        <begin position="30"/>
        <end position="172"/>
    </location>
</feature>
<keyword evidence="5" id="KW-1185">Reference proteome</keyword>
<feature type="compositionally biased region" description="Basic and acidic residues" evidence="3">
    <location>
        <begin position="35"/>
        <end position="59"/>
    </location>
</feature>
<protein>
    <submittedName>
        <fullName evidence="4">Chromatin structure-remodeling complex subunit rsc7</fullName>
    </submittedName>
</protein>
<evidence type="ECO:0000313" key="4">
    <source>
        <dbReference type="EMBL" id="ONH65512.1"/>
    </source>
</evidence>
<dbReference type="STRING" id="36022.A0A1V2L0T0"/>
<keyword evidence="2" id="KW-0804">Transcription</keyword>
<gene>
    <name evidence="4" type="ORF">BON22_4623</name>
</gene>
<dbReference type="InterPro" id="IPR013933">
    <property type="entry name" value="CRC_Rsc7/Swp82"/>
</dbReference>
<evidence type="ECO:0000256" key="1">
    <source>
        <dbReference type="ARBA" id="ARBA00023015"/>
    </source>
</evidence>
<dbReference type="Proteomes" id="UP000189513">
    <property type="component" value="Unassembled WGS sequence"/>
</dbReference>
<evidence type="ECO:0000256" key="2">
    <source>
        <dbReference type="ARBA" id="ARBA00023163"/>
    </source>
</evidence>
<feature type="compositionally biased region" description="Acidic residues" evidence="3">
    <location>
        <begin position="116"/>
        <end position="129"/>
    </location>
</feature>
<keyword evidence="1" id="KW-0805">Transcription regulation</keyword>
<accession>A0A1V2L0T0</accession>
<dbReference type="Pfam" id="PF08624">
    <property type="entry name" value="CRC_subunit"/>
    <property type="match status" value="1"/>
</dbReference>
<comment type="caution">
    <text evidence="4">The sequence shown here is derived from an EMBL/GenBank/DDBJ whole genome shotgun (WGS) entry which is preliminary data.</text>
</comment>